<dbReference type="EMBL" id="JACMSC010000009">
    <property type="protein sequence ID" value="KAG6506696.1"/>
    <property type="molecule type" value="Genomic_DNA"/>
</dbReference>
<sequence length="269" mass="29528">MPSTRRKSKPPRLPLLCPSVVSSALVWSSPSAYLSSSGSPLSSGGLAWGSGEVTRHDSTPLFFPKPPSYFSLATINKEDDGDFWRTYSSDDLWTSMEWFLQKDLRLSGFSAQAPPLRLTQKNDGACDGFRGPPTEPWSESGAGRCWLGATLAAAVGLWAMAKRVDKQVNLFYCAECEELAKKVADHSDAIQLRTISWRCPSQHTPRATYPTAVEDDSSKETDRIPTPKVIIDQDSNPDATIVEVAFGDRLGALLDTVFDPVPWIVPHIL</sequence>
<proteinExistence type="predicted"/>
<dbReference type="Proteomes" id="UP000734854">
    <property type="component" value="Unassembled WGS sequence"/>
</dbReference>
<accession>A0A8J5GG14</accession>
<evidence type="ECO:0000313" key="1">
    <source>
        <dbReference type="EMBL" id="KAG6506696.1"/>
    </source>
</evidence>
<reference evidence="1 2" key="1">
    <citation type="submission" date="2020-08" db="EMBL/GenBank/DDBJ databases">
        <title>Plant Genome Project.</title>
        <authorList>
            <person name="Zhang R.-G."/>
        </authorList>
    </citation>
    <scope>NUCLEOTIDE SEQUENCE [LARGE SCALE GENOMIC DNA]</scope>
    <source>
        <tissue evidence="1">Rhizome</tissue>
    </source>
</reference>
<protein>
    <submittedName>
        <fullName evidence="1">Uncharacterized protein</fullName>
    </submittedName>
</protein>
<evidence type="ECO:0000313" key="2">
    <source>
        <dbReference type="Proteomes" id="UP000734854"/>
    </source>
</evidence>
<keyword evidence="2" id="KW-1185">Reference proteome</keyword>
<dbReference type="AlphaFoldDB" id="A0A8J5GG14"/>
<name>A0A8J5GG14_ZINOF</name>
<comment type="caution">
    <text evidence="1">The sequence shown here is derived from an EMBL/GenBank/DDBJ whole genome shotgun (WGS) entry which is preliminary data.</text>
</comment>
<organism evidence="1 2">
    <name type="scientific">Zingiber officinale</name>
    <name type="common">Ginger</name>
    <name type="synonym">Amomum zingiber</name>
    <dbReference type="NCBI Taxonomy" id="94328"/>
    <lineage>
        <taxon>Eukaryota</taxon>
        <taxon>Viridiplantae</taxon>
        <taxon>Streptophyta</taxon>
        <taxon>Embryophyta</taxon>
        <taxon>Tracheophyta</taxon>
        <taxon>Spermatophyta</taxon>
        <taxon>Magnoliopsida</taxon>
        <taxon>Liliopsida</taxon>
        <taxon>Zingiberales</taxon>
        <taxon>Zingiberaceae</taxon>
        <taxon>Zingiber</taxon>
    </lineage>
</organism>
<gene>
    <name evidence="1" type="ORF">ZIOFF_032023</name>
</gene>